<dbReference type="Gene3D" id="3.55.50.30">
    <property type="match status" value="1"/>
</dbReference>
<reference evidence="5" key="1">
    <citation type="journal article" date="2019" name="Int. J. Syst. Evol. Microbiol.">
        <title>The Global Catalogue of Microorganisms (GCM) 10K type strain sequencing project: providing services to taxonomists for standard genome sequencing and annotation.</title>
        <authorList>
            <consortium name="The Broad Institute Genomics Platform"/>
            <consortium name="The Broad Institute Genome Sequencing Center for Infectious Disease"/>
            <person name="Wu L."/>
            <person name="Ma J."/>
        </authorList>
    </citation>
    <scope>NUCLEOTIDE SEQUENCE [LARGE SCALE GENOMIC DNA]</scope>
    <source>
        <strain evidence="5">CCUG 60742</strain>
    </source>
</reference>
<comment type="caution">
    <text evidence="4">The sequence shown here is derived from an EMBL/GenBank/DDBJ whole genome shotgun (WGS) entry which is preliminary data.</text>
</comment>
<dbReference type="Pfam" id="PF04773">
    <property type="entry name" value="FecR"/>
    <property type="match status" value="1"/>
</dbReference>
<evidence type="ECO:0000313" key="5">
    <source>
        <dbReference type="Proteomes" id="UP001597073"/>
    </source>
</evidence>
<feature type="domain" description="Protein FecR C-terminal" evidence="3">
    <location>
        <begin position="259"/>
        <end position="326"/>
    </location>
</feature>
<name>A0ABW2ZGV8_9SPHI</name>
<dbReference type="PIRSF" id="PIRSF018266">
    <property type="entry name" value="FecR"/>
    <property type="match status" value="1"/>
</dbReference>
<dbReference type="PANTHER" id="PTHR30273">
    <property type="entry name" value="PERIPLASMIC SIGNAL SENSOR AND SIGMA FACTOR ACTIVATOR FECR-RELATED"/>
    <property type="match status" value="1"/>
</dbReference>
<gene>
    <name evidence="4" type="ORF">ACFQZI_11405</name>
</gene>
<evidence type="ECO:0000313" key="4">
    <source>
        <dbReference type="EMBL" id="MFD0765460.1"/>
    </source>
</evidence>
<protein>
    <submittedName>
        <fullName evidence="4">FecR family protein</fullName>
    </submittedName>
</protein>
<keyword evidence="1" id="KW-0472">Membrane</keyword>
<dbReference type="EMBL" id="JBHTIA010000007">
    <property type="protein sequence ID" value="MFD0765460.1"/>
    <property type="molecule type" value="Genomic_DNA"/>
</dbReference>
<dbReference type="InterPro" id="IPR006860">
    <property type="entry name" value="FecR"/>
</dbReference>
<keyword evidence="1" id="KW-1133">Transmembrane helix</keyword>
<organism evidence="4 5">
    <name type="scientific">Mucilaginibacter lutimaris</name>
    <dbReference type="NCBI Taxonomy" id="931629"/>
    <lineage>
        <taxon>Bacteria</taxon>
        <taxon>Pseudomonadati</taxon>
        <taxon>Bacteroidota</taxon>
        <taxon>Sphingobacteriia</taxon>
        <taxon>Sphingobacteriales</taxon>
        <taxon>Sphingobacteriaceae</taxon>
        <taxon>Mucilaginibacter</taxon>
    </lineage>
</organism>
<dbReference type="RefSeq" id="WP_377142624.1">
    <property type="nucleotide sequence ID" value="NZ_JBHTIA010000007.1"/>
</dbReference>
<evidence type="ECO:0000256" key="1">
    <source>
        <dbReference type="SAM" id="Phobius"/>
    </source>
</evidence>
<evidence type="ECO:0000259" key="3">
    <source>
        <dbReference type="Pfam" id="PF16344"/>
    </source>
</evidence>
<evidence type="ECO:0000259" key="2">
    <source>
        <dbReference type="Pfam" id="PF04773"/>
    </source>
</evidence>
<feature type="domain" description="FecR protein" evidence="2">
    <location>
        <begin position="120"/>
        <end position="213"/>
    </location>
</feature>
<keyword evidence="5" id="KW-1185">Reference proteome</keyword>
<feature type="transmembrane region" description="Helical" evidence="1">
    <location>
        <begin position="84"/>
        <end position="105"/>
    </location>
</feature>
<keyword evidence="1" id="KW-0812">Transmembrane</keyword>
<dbReference type="InterPro" id="IPR012373">
    <property type="entry name" value="Ferrdict_sens_TM"/>
</dbReference>
<dbReference type="PANTHER" id="PTHR30273:SF2">
    <property type="entry name" value="PROTEIN FECR"/>
    <property type="match status" value="1"/>
</dbReference>
<sequence length="336" mass="38262">MEEKELYLLITRYLSKQTSTEENEVLVDWIAADKQNEQTFEEVKRVWLGYKRSAGADSVTALAKLHTRIALKEHRLATAKVQRLRIYTIPAAAALVLLIAGWFAYRLLLPPQQNTYLKETTLSGQKKRIVLPDGTRVVLGPESSFSYPTAFEKGKRIVSVIGEAYFEVTKNPHRPFIVQTQAMSVQVLGTHFNVNATKNQNINTVSLLEGKVKVKLMDKVNEEYFLKPGQELSVNKQSHQVLQRQLDSIAVLSWLNNVLIFKNEKLGDVAPRIEKMYGVKIIFTDQATADTKLYATFNNKTLAEVMRTICESGMLAYHKEENKIYIKLNADKKQIK</sequence>
<accession>A0ABW2ZGV8</accession>
<dbReference type="Proteomes" id="UP001597073">
    <property type="component" value="Unassembled WGS sequence"/>
</dbReference>
<dbReference type="InterPro" id="IPR032508">
    <property type="entry name" value="FecR_C"/>
</dbReference>
<dbReference type="Gene3D" id="2.60.120.1440">
    <property type="match status" value="1"/>
</dbReference>
<dbReference type="Pfam" id="PF16344">
    <property type="entry name" value="FecR_C"/>
    <property type="match status" value="1"/>
</dbReference>
<proteinExistence type="predicted"/>